<dbReference type="Proteomes" id="UP001625389">
    <property type="component" value="Unassembled WGS sequence"/>
</dbReference>
<reference evidence="4 5" key="1">
    <citation type="submission" date="2024-08" db="EMBL/GenBank/DDBJ databases">
        <authorList>
            <person name="Arias E."/>
        </authorList>
    </citation>
    <scope>NUCLEOTIDE SEQUENCE [LARGE SCALE GENOMIC DNA]</scope>
    <source>
        <strain evidence="4 5">FAM 25317</strain>
    </source>
</reference>
<feature type="transmembrane region" description="Helical" evidence="1">
    <location>
        <begin position="320"/>
        <end position="343"/>
    </location>
</feature>
<feature type="transmembrane region" description="Helical" evidence="1">
    <location>
        <begin position="83"/>
        <end position="104"/>
    </location>
</feature>
<feature type="transmembrane region" description="Helical" evidence="1">
    <location>
        <begin position="58"/>
        <end position="77"/>
    </location>
</feature>
<evidence type="ECO:0000259" key="3">
    <source>
        <dbReference type="Pfam" id="PF19124"/>
    </source>
</evidence>
<feature type="transmembrane region" description="Helical" evidence="1">
    <location>
        <begin position="218"/>
        <end position="237"/>
    </location>
</feature>
<organism evidence="4 5">
    <name type="scientific">Loigolactobacillus zhaoyuanensis</name>
    <dbReference type="NCBI Taxonomy" id="2486017"/>
    <lineage>
        <taxon>Bacteria</taxon>
        <taxon>Bacillati</taxon>
        <taxon>Bacillota</taxon>
        <taxon>Bacilli</taxon>
        <taxon>Lactobacillales</taxon>
        <taxon>Lactobacillaceae</taxon>
        <taxon>Loigolactobacillus</taxon>
    </lineage>
</organism>
<feature type="transmembrane region" description="Helical" evidence="1">
    <location>
        <begin position="138"/>
        <end position="159"/>
    </location>
</feature>
<name>A0ABW8U9X2_9LACO</name>
<evidence type="ECO:0000313" key="4">
    <source>
        <dbReference type="EMBL" id="MFL2028612.1"/>
    </source>
</evidence>
<feature type="domain" description="DUF5808" evidence="3">
    <location>
        <begin position="294"/>
        <end position="319"/>
    </location>
</feature>
<proteinExistence type="predicted"/>
<dbReference type="Pfam" id="PF19124">
    <property type="entry name" value="DUF5808"/>
    <property type="match status" value="1"/>
</dbReference>
<accession>A0ABW8U9X2</accession>
<dbReference type="Pfam" id="PF10882">
    <property type="entry name" value="bPH_5"/>
    <property type="match status" value="1"/>
</dbReference>
<feature type="domain" description="Bacterial Pleckstrin homology" evidence="2">
    <location>
        <begin position="354"/>
        <end position="442"/>
    </location>
</feature>
<dbReference type="EMBL" id="JBGQPK010000007">
    <property type="protein sequence ID" value="MFL2028612.1"/>
    <property type="molecule type" value="Genomic_DNA"/>
</dbReference>
<sequence>MLNWIFVGLNIFVAVTMAATSALPAKPHKNVILETTLPHNALQQPPILALTQQYKKQLWGLAIFFSLAGLPIMFIHFDSLALLYFTLLLFGLIGTFYGTEIHFIHKMNQLKRHQGWGIPITTEKMVDTQLILTKNRRLVPISWFGGSGILLLVGLFSNWRVLGWTTSWPLILALSLSWLLFLLLYWVIAALPVRVLTAQPEHDRLLNDAYRQTWSRQMVISSYVLGILPLVVTLTTIIFSVMYLYLVLITGFCVYFIYDLIRERNFEDQLLGDFSLTTTTDEDRYWRYAMYNNPNDRRLFVPDRVGVNISLNLGRPAGKLIGGAILVLVLGLLFSVIGGLLALDFGGNSIRASATTQAITLKAPGTRTSQIKRQEVTQVRLMRRLPANTVRANGIGTAHFAIGNFRVQKRSAKLYVARDTGAVLRLRTKQRDYYFSAKKPQETRRLYRALH</sequence>
<dbReference type="RefSeq" id="WP_125549274.1">
    <property type="nucleotide sequence ID" value="NZ_JBGQPK010000007.1"/>
</dbReference>
<comment type="caution">
    <text evidence="4">The sequence shown here is derived from an EMBL/GenBank/DDBJ whole genome shotgun (WGS) entry which is preliminary data.</text>
</comment>
<evidence type="ECO:0000313" key="5">
    <source>
        <dbReference type="Proteomes" id="UP001625389"/>
    </source>
</evidence>
<keyword evidence="1" id="KW-1133">Transmembrane helix</keyword>
<keyword evidence="5" id="KW-1185">Reference proteome</keyword>
<gene>
    <name evidence="4" type="ORF">ACEN34_03170</name>
</gene>
<protein>
    <submittedName>
        <fullName evidence="4">PH domain-containing protein</fullName>
    </submittedName>
</protein>
<evidence type="ECO:0000256" key="1">
    <source>
        <dbReference type="SAM" id="Phobius"/>
    </source>
</evidence>
<dbReference type="InterPro" id="IPR043831">
    <property type="entry name" value="DUF5808"/>
</dbReference>
<feature type="transmembrane region" description="Helical" evidence="1">
    <location>
        <begin position="6"/>
        <end position="25"/>
    </location>
</feature>
<feature type="transmembrane region" description="Helical" evidence="1">
    <location>
        <begin position="171"/>
        <end position="197"/>
    </location>
</feature>
<keyword evidence="1" id="KW-0812">Transmembrane</keyword>
<feature type="transmembrane region" description="Helical" evidence="1">
    <location>
        <begin position="243"/>
        <end position="261"/>
    </location>
</feature>
<keyword evidence="1" id="KW-0472">Membrane</keyword>
<evidence type="ECO:0000259" key="2">
    <source>
        <dbReference type="Pfam" id="PF10882"/>
    </source>
</evidence>
<dbReference type="InterPro" id="IPR027783">
    <property type="entry name" value="Bacterial_PH-related"/>
</dbReference>